<proteinExistence type="predicted"/>
<dbReference type="EMBL" id="CP086239">
    <property type="protein sequence ID" value="WAG60377.1"/>
    <property type="molecule type" value="Genomic_DNA"/>
</dbReference>
<protein>
    <submittedName>
        <fullName evidence="2">Uncharacterized protein</fullName>
    </submittedName>
</protein>
<sequence>MNKKIIGSFLAAVMIAGTTSISAFGAMGSGTVVIGTKAFDLSYANDPANFKEIASAIVDGGMVYVKNFDGKWINNINGLATAISSIPAVIYKNATEKISFDAADLETKVTTTINSATKILAATQAVIKAEISKVQTDVDTANTLVNALLADTTSSKIKADLLSRLSLIKVTNVTTPIVTTPSVDITAPILNSVALTIGQSVSAIKDASGNFKVSLAAAKATDMFTAVNFNTSEKATVKVTCLGRSKTFTINDSGNLTIPVADLLGSYAPSAAGISVGTLKNYLSLLGNSITLNATLTDASGNASTKTIIIAAN</sequence>
<keyword evidence="1" id="KW-0732">Signal</keyword>
<gene>
    <name evidence="2" type="ORF">LL038_23110</name>
</gene>
<dbReference type="Proteomes" id="UP001164733">
    <property type="component" value="Chromosome"/>
</dbReference>
<evidence type="ECO:0000256" key="1">
    <source>
        <dbReference type="SAM" id="SignalP"/>
    </source>
</evidence>
<feature type="signal peptide" evidence="1">
    <location>
        <begin position="1"/>
        <end position="25"/>
    </location>
</feature>
<name>A0AA47EHN8_9CLOT</name>
<organism evidence="2 3">
    <name type="scientific">Clostridium estertheticum</name>
    <dbReference type="NCBI Taxonomy" id="238834"/>
    <lineage>
        <taxon>Bacteria</taxon>
        <taxon>Bacillati</taxon>
        <taxon>Bacillota</taxon>
        <taxon>Clostridia</taxon>
        <taxon>Eubacteriales</taxon>
        <taxon>Clostridiaceae</taxon>
        <taxon>Clostridium</taxon>
    </lineage>
</organism>
<dbReference type="AlphaFoldDB" id="A0AA47EHN8"/>
<reference evidence="2" key="1">
    <citation type="submission" date="2021-11" db="EMBL/GenBank/DDBJ databases">
        <title>Clostridia strains as spoilage organisms.</title>
        <authorList>
            <person name="Wambui J."/>
            <person name="Stevens M.J.A."/>
            <person name="Stephan R."/>
        </authorList>
    </citation>
    <scope>NUCLEOTIDE SEQUENCE</scope>
    <source>
        <strain evidence="2">CF009</strain>
    </source>
</reference>
<accession>A0AA47EHN8</accession>
<evidence type="ECO:0000313" key="2">
    <source>
        <dbReference type="EMBL" id="WAG60377.1"/>
    </source>
</evidence>
<feature type="chain" id="PRO_5041258968" evidence="1">
    <location>
        <begin position="26"/>
        <end position="313"/>
    </location>
</feature>
<dbReference type="RefSeq" id="WP_216122735.1">
    <property type="nucleotide sequence ID" value="NZ_CP086239.1"/>
</dbReference>
<evidence type="ECO:0000313" key="3">
    <source>
        <dbReference type="Proteomes" id="UP001164733"/>
    </source>
</evidence>